<dbReference type="InterPro" id="IPR013767">
    <property type="entry name" value="PAS_fold"/>
</dbReference>
<evidence type="ECO:0000259" key="17">
    <source>
        <dbReference type="PROSITE" id="PS50109"/>
    </source>
</evidence>
<name>Q39NA6_BURL3</name>
<gene>
    <name evidence="20" type="ordered locus">Bcep18194_C7014</name>
</gene>
<dbReference type="KEGG" id="bur:Bcep18194_C7014"/>
<feature type="transmembrane region" description="Helical" evidence="16">
    <location>
        <begin position="100"/>
        <end position="121"/>
    </location>
</feature>
<dbReference type="PATRIC" id="fig|482957.22.peg.7563"/>
<evidence type="ECO:0000256" key="1">
    <source>
        <dbReference type="ARBA" id="ARBA00000085"/>
    </source>
</evidence>
<dbReference type="InterPro" id="IPR005467">
    <property type="entry name" value="His_kinase_dom"/>
</dbReference>
<keyword evidence="5" id="KW-1003">Cell membrane</keyword>
<dbReference type="GO" id="GO:0006355">
    <property type="term" value="P:regulation of DNA-templated transcription"/>
    <property type="evidence" value="ECO:0007669"/>
    <property type="project" value="InterPro"/>
</dbReference>
<dbReference type="CDD" id="cd00075">
    <property type="entry name" value="HATPase"/>
    <property type="match status" value="1"/>
</dbReference>
<dbReference type="PROSITE" id="PS50112">
    <property type="entry name" value="PAS"/>
    <property type="match status" value="2"/>
</dbReference>
<evidence type="ECO:0000259" key="18">
    <source>
        <dbReference type="PROSITE" id="PS50110"/>
    </source>
</evidence>
<feature type="domain" description="Histidine kinase" evidence="17">
    <location>
        <begin position="413"/>
        <end position="630"/>
    </location>
</feature>
<dbReference type="SMART" id="SM00388">
    <property type="entry name" value="HisKA"/>
    <property type="match status" value="1"/>
</dbReference>
<evidence type="ECO:0000256" key="12">
    <source>
        <dbReference type="ARBA" id="ARBA00022989"/>
    </source>
</evidence>
<dbReference type="SMART" id="SM00091">
    <property type="entry name" value="PAS"/>
    <property type="match status" value="2"/>
</dbReference>
<dbReference type="SMART" id="SM00387">
    <property type="entry name" value="HATPase_c"/>
    <property type="match status" value="1"/>
</dbReference>
<dbReference type="InterPro" id="IPR003661">
    <property type="entry name" value="HisK_dim/P_dom"/>
</dbReference>
<keyword evidence="7 20" id="KW-0808">Transferase</keyword>
<dbReference type="InterPro" id="IPR000014">
    <property type="entry name" value="PAS"/>
</dbReference>
<dbReference type="Proteomes" id="UP000002705">
    <property type="component" value="Chromosome 3"/>
</dbReference>
<dbReference type="SUPFAM" id="SSF52172">
    <property type="entry name" value="CheY-like"/>
    <property type="match status" value="1"/>
</dbReference>
<dbReference type="InterPro" id="IPR001789">
    <property type="entry name" value="Sig_transdc_resp-reg_receiver"/>
</dbReference>
<dbReference type="PRINTS" id="PR00344">
    <property type="entry name" value="BCTRLSENSOR"/>
</dbReference>
<proteinExistence type="predicted"/>
<accession>Q39NA6</accession>
<dbReference type="GO" id="GO:0005524">
    <property type="term" value="F:ATP binding"/>
    <property type="evidence" value="ECO:0007669"/>
    <property type="project" value="UniProtKB-KW"/>
</dbReference>
<dbReference type="InterPro" id="IPR011006">
    <property type="entry name" value="CheY-like_superfamily"/>
</dbReference>
<feature type="domain" description="PAS" evidence="19">
    <location>
        <begin position="263"/>
        <end position="309"/>
    </location>
</feature>
<evidence type="ECO:0000256" key="9">
    <source>
        <dbReference type="ARBA" id="ARBA00022741"/>
    </source>
</evidence>
<dbReference type="Pfam" id="PF13493">
    <property type="entry name" value="DUF4118"/>
    <property type="match status" value="1"/>
</dbReference>
<dbReference type="GO" id="GO:0000155">
    <property type="term" value="F:phosphorelay sensor kinase activity"/>
    <property type="evidence" value="ECO:0007669"/>
    <property type="project" value="InterPro"/>
</dbReference>
<feature type="domain" description="PAS" evidence="19">
    <location>
        <begin position="138"/>
        <end position="211"/>
    </location>
</feature>
<dbReference type="InterPro" id="IPR003594">
    <property type="entry name" value="HATPase_dom"/>
</dbReference>
<protein>
    <recommendedName>
        <fullName evidence="4">histidine kinase</fullName>
        <ecNumber evidence="4">2.7.13.3</ecNumber>
    </recommendedName>
</protein>
<dbReference type="Pfam" id="PF02518">
    <property type="entry name" value="HATPase_c"/>
    <property type="match status" value="1"/>
</dbReference>
<dbReference type="InterPro" id="IPR036890">
    <property type="entry name" value="HATPase_C_sf"/>
</dbReference>
<dbReference type="EC" id="2.7.13.3" evidence="4"/>
<dbReference type="Gene3D" id="3.30.450.20">
    <property type="entry name" value="PAS domain"/>
    <property type="match status" value="2"/>
</dbReference>
<feature type="domain" description="Response regulatory" evidence="18">
    <location>
        <begin position="656"/>
        <end position="777"/>
    </location>
</feature>
<dbReference type="InterPro" id="IPR038318">
    <property type="entry name" value="KdpD_sf"/>
</dbReference>
<dbReference type="AlphaFoldDB" id="Q39NA6"/>
<dbReference type="Gene3D" id="1.20.120.620">
    <property type="entry name" value="Backbone structure of the membrane domain of e. Coli histidine kinase receptor kdpd"/>
    <property type="match status" value="1"/>
</dbReference>
<keyword evidence="6 15" id="KW-0597">Phosphoprotein</keyword>
<dbReference type="EMBL" id="CP000150">
    <property type="protein sequence ID" value="ABB06060.1"/>
    <property type="molecule type" value="Genomic_DNA"/>
</dbReference>
<evidence type="ECO:0000256" key="7">
    <source>
        <dbReference type="ARBA" id="ARBA00022679"/>
    </source>
</evidence>
<dbReference type="Gene3D" id="3.30.565.10">
    <property type="entry name" value="Histidine kinase-like ATPase, C-terminal domain"/>
    <property type="match status" value="1"/>
</dbReference>
<dbReference type="HOGENOM" id="CLU_000445_114_15_4"/>
<evidence type="ECO:0000256" key="10">
    <source>
        <dbReference type="ARBA" id="ARBA00022777"/>
    </source>
</evidence>
<evidence type="ECO:0000313" key="21">
    <source>
        <dbReference type="Proteomes" id="UP000002705"/>
    </source>
</evidence>
<dbReference type="InterPro" id="IPR004358">
    <property type="entry name" value="Sig_transdc_His_kin-like_C"/>
</dbReference>
<keyword evidence="11" id="KW-0067">ATP-binding</keyword>
<dbReference type="Gene3D" id="3.40.50.2300">
    <property type="match status" value="1"/>
</dbReference>
<evidence type="ECO:0000256" key="6">
    <source>
        <dbReference type="ARBA" id="ARBA00022553"/>
    </source>
</evidence>
<dbReference type="Gene3D" id="1.10.287.130">
    <property type="match status" value="1"/>
</dbReference>
<dbReference type="SMART" id="SM00448">
    <property type="entry name" value="REC"/>
    <property type="match status" value="1"/>
</dbReference>
<keyword evidence="12 16" id="KW-1133">Transmembrane helix</keyword>
<keyword evidence="14 16" id="KW-0472">Membrane</keyword>
<dbReference type="InterPro" id="IPR036097">
    <property type="entry name" value="HisK_dim/P_sf"/>
</dbReference>
<dbReference type="InterPro" id="IPR035965">
    <property type="entry name" value="PAS-like_dom_sf"/>
</dbReference>
<dbReference type="PROSITE" id="PS50110">
    <property type="entry name" value="RESPONSE_REGULATORY"/>
    <property type="match status" value="1"/>
</dbReference>
<evidence type="ECO:0000256" key="2">
    <source>
        <dbReference type="ARBA" id="ARBA00004141"/>
    </source>
</evidence>
<dbReference type="Pfam" id="PF00989">
    <property type="entry name" value="PAS"/>
    <property type="match status" value="1"/>
</dbReference>
<dbReference type="GO" id="GO:0005886">
    <property type="term" value="C:plasma membrane"/>
    <property type="evidence" value="ECO:0007669"/>
    <property type="project" value="UniProtKB-SubCell"/>
</dbReference>
<evidence type="ECO:0000259" key="19">
    <source>
        <dbReference type="PROSITE" id="PS50112"/>
    </source>
</evidence>
<evidence type="ECO:0000256" key="4">
    <source>
        <dbReference type="ARBA" id="ARBA00012438"/>
    </source>
</evidence>
<dbReference type="CDD" id="cd00130">
    <property type="entry name" value="PAS"/>
    <property type="match status" value="2"/>
</dbReference>
<comment type="catalytic activity">
    <reaction evidence="1">
        <text>ATP + protein L-histidine = ADP + protein N-phospho-L-histidine.</text>
        <dbReference type="EC" id="2.7.13.3"/>
    </reaction>
</comment>
<evidence type="ECO:0000313" key="20">
    <source>
        <dbReference type="EMBL" id="ABB06060.1"/>
    </source>
</evidence>
<dbReference type="Pfam" id="PF08448">
    <property type="entry name" value="PAS_4"/>
    <property type="match status" value="1"/>
</dbReference>
<evidence type="ECO:0000256" key="13">
    <source>
        <dbReference type="ARBA" id="ARBA00023012"/>
    </source>
</evidence>
<dbReference type="NCBIfam" id="TIGR00229">
    <property type="entry name" value="sensory_box"/>
    <property type="match status" value="2"/>
</dbReference>
<keyword evidence="13" id="KW-0902">Two-component regulatory system</keyword>
<evidence type="ECO:0000256" key="14">
    <source>
        <dbReference type="ARBA" id="ARBA00023136"/>
    </source>
</evidence>
<feature type="transmembrane region" description="Helical" evidence="16">
    <location>
        <begin position="62"/>
        <end position="88"/>
    </location>
</feature>
<dbReference type="PANTHER" id="PTHR43047:SF72">
    <property type="entry name" value="OSMOSENSING HISTIDINE PROTEIN KINASE SLN1"/>
    <property type="match status" value="1"/>
</dbReference>
<keyword evidence="8 16" id="KW-0812">Transmembrane</keyword>
<dbReference type="SUPFAM" id="SSF55785">
    <property type="entry name" value="PYP-like sensor domain (PAS domain)"/>
    <property type="match status" value="2"/>
</dbReference>
<evidence type="ECO:0000256" key="16">
    <source>
        <dbReference type="SAM" id="Phobius"/>
    </source>
</evidence>
<dbReference type="InterPro" id="IPR025201">
    <property type="entry name" value="KdpD_TM"/>
</dbReference>
<evidence type="ECO:0000256" key="15">
    <source>
        <dbReference type="PROSITE-ProRule" id="PRU00169"/>
    </source>
</evidence>
<feature type="modified residue" description="4-aspartylphosphate" evidence="15">
    <location>
        <position position="705"/>
    </location>
</feature>
<dbReference type="PANTHER" id="PTHR43047">
    <property type="entry name" value="TWO-COMPONENT HISTIDINE PROTEIN KINASE"/>
    <property type="match status" value="1"/>
</dbReference>
<comment type="subcellular location">
    <subcellularLocation>
        <location evidence="3">Cell membrane</location>
    </subcellularLocation>
    <subcellularLocation>
        <location evidence="2">Membrane</location>
        <topology evidence="2">Multi-pass membrane protein</topology>
    </subcellularLocation>
</comment>
<dbReference type="SUPFAM" id="SSF55874">
    <property type="entry name" value="ATPase domain of HSP90 chaperone/DNA topoisomerase II/histidine kinase"/>
    <property type="match status" value="1"/>
</dbReference>
<dbReference type="PROSITE" id="PS50109">
    <property type="entry name" value="HIS_KIN"/>
    <property type="match status" value="1"/>
</dbReference>
<keyword evidence="9" id="KW-0547">Nucleotide-binding</keyword>
<reference evidence="20" key="1">
    <citation type="submission" date="2009-01" db="EMBL/GenBank/DDBJ databases">
        <title>Complete sequence of chromosome 3 of Burkholderia sp. 383.</title>
        <authorList>
            <consortium name="US DOE Joint Genome Institute"/>
            <person name="Copeland A."/>
            <person name="Lucas S."/>
            <person name="Lapidus A."/>
            <person name="Barry K."/>
            <person name="Detter J.C."/>
            <person name="Glavina T."/>
            <person name="Hammon N."/>
            <person name="Israni S."/>
            <person name="Pitluck S."/>
            <person name="Chain P."/>
            <person name="Malfatti S."/>
            <person name="Shin M."/>
            <person name="Vergez L."/>
            <person name="Schmutz J."/>
            <person name="Larimer F."/>
            <person name="Land M."/>
            <person name="Kyrpides N."/>
            <person name="Lykidis A."/>
            <person name="Richardson P."/>
        </authorList>
    </citation>
    <scope>NUCLEOTIDE SEQUENCE</scope>
    <source>
        <strain evidence="20">383</strain>
    </source>
</reference>
<dbReference type="CDD" id="cd00082">
    <property type="entry name" value="HisKA"/>
    <property type="match status" value="1"/>
</dbReference>
<dbReference type="SUPFAM" id="SSF47384">
    <property type="entry name" value="Homodimeric domain of signal transducing histidine kinase"/>
    <property type="match status" value="1"/>
</dbReference>
<dbReference type="FunFam" id="3.30.565.10:FF:000023">
    <property type="entry name" value="PAS domain-containing sensor histidine kinase"/>
    <property type="match status" value="1"/>
</dbReference>
<evidence type="ECO:0000256" key="11">
    <source>
        <dbReference type="ARBA" id="ARBA00022840"/>
    </source>
</evidence>
<organism evidence="20 21">
    <name type="scientific">Burkholderia lata (strain ATCC 17760 / DSM 23089 / LMG 22485 / NCIMB 9086 / R18194 / 383)</name>
    <dbReference type="NCBI Taxonomy" id="482957"/>
    <lineage>
        <taxon>Bacteria</taxon>
        <taxon>Pseudomonadati</taxon>
        <taxon>Pseudomonadota</taxon>
        <taxon>Betaproteobacteria</taxon>
        <taxon>Burkholderiales</taxon>
        <taxon>Burkholderiaceae</taxon>
        <taxon>Burkholderia</taxon>
        <taxon>Burkholderia cepacia complex</taxon>
    </lineage>
</organism>
<dbReference type="GO" id="GO:0009927">
    <property type="term" value="F:histidine phosphotransfer kinase activity"/>
    <property type="evidence" value="ECO:0007669"/>
    <property type="project" value="TreeGrafter"/>
</dbReference>
<evidence type="ECO:0000256" key="3">
    <source>
        <dbReference type="ARBA" id="ARBA00004236"/>
    </source>
</evidence>
<dbReference type="Pfam" id="PF00512">
    <property type="entry name" value="HisKA"/>
    <property type="match status" value="1"/>
</dbReference>
<keyword evidence="10 20" id="KW-0418">Kinase</keyword>
<keyword evidence="21" id="KW-1185">Reference proteome</keyword>
<sequence length="781" mass="83042">MPHRPDQPRGARPMFDTSRIRAGNVITAVMLVAIATVLQALAIRFGGVNLPLVLYYPLLAGAAWATSFLFGIVSTVISGMLVWTLFLSDPAAYSEPLPERLVRLGTFVLVGALVCAVAAMLRHARLTNDAALRREAAARRRLEAVLQALPHGVIATDTNGRLTYLNAAAAALVGCPPGDATGRAVRDVLRVVDRDGRRVQSTPLDLALGGAGVVSDRHWLQVEGGEPVPIVEVAAPLGDADGNVDGAVLLLRDAGADRSRADASRLQRAVVDASPDAIVGIDTDGRIVSWNPAAQRMFGYDDAHARGRTFESLVAMRWLKRKPLTESFDDMHEAVGPIDLLCVRRDGRRFRATVSAGPVRSDARACVALSLTLRESGAQRRRDLRAQRSLRGARVARDQAATSNRLKDELLATVSHELRTPLNVIYGWVEVLRNSGDSALQQQAIDAIDRSARSLTRMVGDILDASSLATGKLQLDAMPVDVVRLFSDSVGAFQTAASSAGIVLEFDCAASTCVVSGDAERLRQMLSNLVSNALKFTPAGGSVTVGLARDDVRVVLTVSDTGQGIVPAFLPYVFDMFRRADDSPASSRRGLGLGLSIVRHIAELHGGSVTVKSAGRNRGATFTVTLPVGWQPIGAMAWGNAHANGHRDPPMLDTQRILIVDDDATTRESLTAALTTFGAAVAIASTGREALAVAADLRPTVVLSDLAMPDGDGFWLLDALRHAGMNGGGAPPAMRVLAVTAHAGLADERRALEAGFDGYLCKPVDVRELADKIVRVTKHDG</sequence>
<dbReference type="InterPro" id="IPR013656">
    <property type="entry name" value="PAS_4"/>
</dbReference>
<evidence type="ECO:0000256" key="5">
    <source>
        <dbReference type="ARBA" id="ARBA00022475"/>
    </source>
</evidence>
<dbReference type="Pfam" id="PF00072">
    <property type="entry name" value="Response_reg"/>
    <property type="match status" value="1"/>
</dbReference>
<evidence type="ECO:0000256" key="8">
    <source>
        <dbReference type="ARBA" id="ARBA00022692"/>
    </source>
</evidence>
<feature type="transmembrane region" description="Helical" evidence="16">
    <location>
        <begin position="21"/>
        <end position="42"/>
    </location>
</feature>